<feature type="compositionally biased region" description="Pro residues" evidence="1">
    <location>
        <begin position="36"/>
        <end position="54"/>
    </location>
</feature>
<evidence type="ECO:0000313" key="3">
    <source>
        <dbReference type="Proteomes" id="UP001292094"/>
    </source>
</evidence>
<reference evidence="2" key="1">
    <citation type="submission" date="2023-11" db="EMBL/GenBank/DDBJ databases">
        <title>Genome assemblies of two species of porcelain crab, Petrolisthes cinctipes and Petrolisthes manimaculis (Anomura: Porcellanidae).</title>
        <authorList>
            <person name="Angst P."/>
        </authorList>
    </citation>
    <scope>NUCLEOTIDE SEQUENCE</scope>
    <source>
        <strain evidence="2">PB745_02</strain>
        <tissue evidence="2">Gill</tissue>
    </source>
</reference>
<dbReference type="AlphaFoldDB" id="A0AAE1PR06"/>
<sequence>MGPSREGDKPLCLSCPHSPFTIQSFIPKGVTTQPLTTPPTPPPTPHYSPSPSDRPNPSLLPLRPTRSPTPDPSPRLTQPPRTQCHILPHSRWKG</sequence>
<organism evidence="2 3">
    <name type="scientific">Petrolisthes manimaculis</name>
    <dbReference type="NCBI Taxonomy" id="1843537"/>
    <lineage>
        <taxon>Eukaryota</taxon>
        <taxon>Metazoa</taxon>
        <taxon>Ecdysozoa</taxon>
        <taxon>Arthropoda</taxon>
        <taxon>Crustacea</taxon>
        <taxon>Multicrustacea</taxon>
        <taxon>Malacostraca</taxon>
        <taxon>Eumalacostraca</taxon>
        <taxon>Eucarida</taxon>
        <taxon>Decapoda</taxon>
        <taxon>Pleocyemata</taxon>
        <taxon>Anomura</taxon>
        <taxon>Galatheoidea</taxon>
        <taxon>Porcellanidae</taxon>
        <taxon>Petrolisthes</taxon>
    </lineage>
</organism>
<evidence type="ECO:0000256" key="1">
    <source>
        <dbReference type="SAM" id="MobiDB-lite"/>
    </source>
</evidence>
<protein>
    <submittedName>
        <fullName evidence="2">Uncharacterized protein</fullName>
    </submittedName>
</protein>
<comment type="caution">
    <text evidence="2">The sequence shown here is derived from an EMBL/GenBank/DDBJ whole genome shotgun (WGS) entry which is preliminary data.</text>
</comment>
<accession>A0AAE1PR06</accession>
<dbReference type="Proteomes" id="UP001292094">
    <property type="component" value="Unassembled WGS sequence"/>
</dbReference>
<feature type="compositionally biased region" description="Low complexity" evidence="1">
    <location>
        <begin position="55"/>
        <end position="66"/>
    </location>
</feature>
<evidence type="ECO:0000313" key="2">
    <source>
        <dbReference type="EMBL" id="KAK4312654.1"/>
    </source>
</evidence>
<proteinExistence type="predicted"/>
<gene>
    <name evidence="2" type="ORF">Pmani_015938</name>
</gene>
<name>A0AAE1PR06_9EUCA</name>
<feature type="region of interest" description="Disordered" evidence="1">
    <location>
        <begin position="25"/>
        <end position="94"/>
    </location>
</feature>
<dbReference type="EMBL" id="JAWZYT010001392">
    <property type="protein sequence ID" value="KAK4312654.1"/>
    <property type="molecule type" value="Genomic_DNA"/>
</dbReference>
<keyword evidence="3" id="KW-1185">Reference proteome</keyword>